<evidence type="ECO:0000256" key="5">
    <source>
        <dbReference type="SAM" id="Phobius"/>
    </source>
</evidence>
<evidence type="ECO:0000256" key="4">
    <source>
        <dbReference type="ARBA" id="ARBA00023136"/>
    </source>
</evidence>
<evidence type="ECO:0000313" key="8">
    <source>
        <dbReference type="Proteomes" id="UP000285517"/>
    </source>
</evidence>
<feature type="transmembrane region" description="Helical" evidence="5">
    <location>
        <begin position="113"/>
        <end position="130"/>
    </location>
</feature>
<dbReference type="Pfam" id="PF04116">
    <property type="entry name" value="FA_hydroxylase"/>
    <property type="match status" value="1"/>
</dbReference>
<dbReference type="KEGG" id="aev:EI546_14045"/>
<dbReference type="PANTHER" id="PTHR11863">
    <property type="entry name" value="STEROL DESATURASE"/>
    <property type="match status" value="1"/>
</dbReference>
<feature type="transmembrane region" description="Helical" evidence="5">
    <location>
        <begin position="31"/>
        <end position="49"/>
    </location>
</feature>
<protein>
    <submittedName>
        <fullName evidence="7">Sterol desaturase family protein</fullName>
    </submittedName>
</protein>
<keyword evidence="4 5" id="KW-0472">Membrane</keyword>
<evidence type="ECO:0000256" key="3">
    <source>
        <dbReference type="ARBA" id="ARBA00022989"/>
    </source>
</evidence>
<evidence type="ECO:0000259" key="6">
    <source>
        <dbReference type="Pfam" id="PF04116"/>
    </source>
</evidence>
<keyword evidence="3 5" id="KW-1133">Transmembrane helix</keyword>
<proteinExistence type="predicted"/>
<feature type="domain" description="Fatty acid hydroxylase" evidence="6">
    <location>
        <begin position="121"/>
        <end position="258"/>
    </location>
</feature>
<dbReference type="GO" id="GO:0008610">
    <property type="term" value="P:lipid biosynthetic process"/>
    <property type="evidence" value="ECO:0007669"/>
    <property type="project" value="InterPro"/>
</dbReference>
<dbReference type="GO" id="GO:0005506">
    <property type="term" value="F:iron ion binding"/>
    <property type="evidence" value="ECO:0007669"/>
    <property type="project" value="InterPro"/>
</dbReference>
<dbReference type="InterPro" id="IPR006694">
    <property type="entry name" value="Fatty_acid_hydroxylase"/>
</dbReference>
<comment type="subcellular location">
    <subcellularLocation>
        <location evidence="1">Membrane</location>
    </subcellularLocation>
</comment>
<dbReference type="InterPro" id="IPR050307">
    <property type="entry name" value="Sterol_Desaturase_Related"/>
</dbReference>
<dbReference type="AlphaFoldDB" id="A0A410G6A4"/>
<sequence length="298" mass="35615">MHKYFTIFKDSYYGYFNYLWSEITTFHWENYFYGLIVVSLLVWGLEILFPWRKNQKIFRKDFWLDTFYMFFNFFLLNLIVLIFLSNATAQLFNDFLGLINLQLSDFQIVNLNALPYGLGLLVFFLVTDFVQWNTHILLHRVPFLWNFHKLHHSVTEMGFAAHLRYHWMEPIVYKSILYIPLAIIGGFDVEAVAIVHFSALTIGHLNHANLGWDYGILKYIFNNPKMHIWHHVKELPENTEYGINYGISLSVWDYIFNTHHVPYDGRDIELGFEDDHEFPLEFTDQIIYPVKKKRSKSA</sequence>
<evidence type="ECO:0000256" key="2">
    <source>
        <dbReference type="ARBA" id="ARBA00022692"/>
    </source>
</evidence>
<name>A0A410G6A4_9FLAO</name>
<keyword evidence="2 5" id="KW-0812">Transmembrane</keyword>
<organism evidence="7 8">
    <name type="scientific">Aequorivita ciconiae</name>
    <dbReference type="NCBI Taxonomy" id="2494375"/>
    <lineage>
        <taxon>Bacteria</taxon>
        <taxon>Pseudomonadati</taxon>
        <taxon>Bacteroidota</taxon>
        <taxon>Flavobacteriia</taxon>
        <taxon>Flavobacteriales</taxon>
        <taxon>Flavobacteriaceae</taxon>
        <taxon>Aequorivita</taxon>
    </lineage>
</organism>
<dbReference type="GO" id="GO:0016491">
    <property type="term" value="F:oxidoreductase activity"/>
    <property type="evidence" value="ECO:0007669"/>
    <property type="project" value="InterPro"/>
</dbReference>
<dbReference type="GO" id="GO:0016020">
    <property type="term" value="C:membrane"/>
    <property type="evidence" value="ECO:0007669"/>
    <property type="project" value="UniProtKB-SubCell"/>
</dbReference>
<evidence type="ECO:0000313" key="7">
    <source>
        <dbReference type="EMBL" id="QAA82770.1"/>
    </source>
</evidence>
<dbReference type="EMBL" id="CP034951">
    <property type="protein sequence ID" value="QAA82770.1"/>
    <property type="molecule type" value="Genomic_DNA"/>
</dbReference>
<dbReference type="Proteomes" id="UP000285517">
    <property type="component" value="Chromosome"/>
</dbReference>
<feature type="transmembrane region" description="Helical" evidence="5">
    <location>
        <begin position="70"/>
        <end position="93"/>
    </location>
</feature>
<evidence type="ECO:0000256" key="1">
    <source>
        <dbReference type="ARBA" id="ARBA00004370"/>
    </source>
</evidence>
<keyword evidence="8" id="KW-1185">Reference proteome</keyword>
<reference evidence="7 8" key="1">
    <citation type="submission" date="2019-01" db="EMBL/GenBank/DDBJ databases">
        <title>Complete genome sequencing of Aequorivita sp. H23M31.</title>
        <authorList>
            <person name="Bae J.-W."/>
        </authorList>
    </citation>
    <scope>NUCLEOTIDE SEQUENCE [LARGE SCALE GENOMIC DNA]</scope>
    <source>
        <strain evidence="7 8">H23M31</strain>
    </source>
</reference>
<dbReference type="RefSeq" id="WP_128251135.1">
    <property type="nucleotide sequence ID" value="NZ_CP034951.1"/>
</dbReference>
<accession>A0A410G6A4</accession>
<gene>
    <name evidence="7" type="ORF">EI546_14045</name>
</gene>
<dbReference type="OrthoDB" id="9770329at2"/>